<proteinExistence type="predicted"/>
<dbReference type="CDD" id="cd02068">
    <property type="entry name" value="radical_SAM_B12_BD"/>
    <property type="match status" value="1"/>
</dbReference>
<reference evidence="7" key="1">
    <citation type="submission" date="2018-06" db="EMBL/GenBank/DDBJ databases">
        <authorList>
            <person name="Zhirakovskaya E."/>
        </authorList>
    </citation>
    <scope>NUCLEOTIDE SEQUENCE</scope>
</reference>
<dbReference type="Pfam" id="PF02310">
    <property type="entry name" value="B12-binding"/>
    <property type="match status" value="1"/>
</dbReference>
<dbReference type="InterPro" id="IPR036724">
    <property type="entry name" value="Cobalamin-bd_sf"/>
</dbReference>
<dbReference type="EMBL" id="UOEU01000522">
    <property type="protein sequence ID" value="VAW34302.1"/>
    <property type="molecule type" value="Genomic_DNA"/>
</dbReference>
<dbReference type="GO" id="GO:0005829">
    <property type="term" value="C:cytosol"/>
    <property type="evidence" value="ECO:0007669"/>
    <property type="project" value="TreeGrafter"/>
</dbReference>
<dbReference type="PROSITE" id="PS51332">
    <property type="entry name" value="B12_BINDING"/>
    <property type="match status" value="1"/>
</dbReference>
<dbReference type="InterPro" id="IPR006158">
    <property type="entry name" value="Cobalamin-bd"/>
</dbReference>
<protein>
    <recommendedName>
        <fullName evidence="6">B12-binding domain-containing protein</fullName>
    </recommendedName>
</protein>
<evidence type="ECO:0000256" key="2">
    <source>
        <dbReference type="ARBA" id="ARBA00022691"/>
    </source>
</evidence>
<dbReference type="InterPro" id="IPR058240">
    <property type="entry name" value="rSAM_sf"/>
</dbReference>
<evidence type="ECO:0000256" key="4">
    <source>
        <dbReference type="ARBA" id="ARBA00023004"/>
    </source>
</evidence>
<dbReference type="PANTHER" id="PTHR43409">
    <property type="entry name" value="ANAEROBIC MAGNESIUM-PROTOPORPHYRIN IX MONOMETHYL ESTER CYCLASE-RELATED"/>
    <property type="match status" value="1"/>
</dbReference>
<dbReference type="GO" id="GO:0031419">
    <property type="term" value="F:cobalamin binding"/>
    <property type="evidence" value="ECO:0007669"/>
    <property type="project" value="InterPro"/>
</dbReference>
<dbReference type="InterPro" id="IPR051198">
    <property type="entry name" value="BchE-like"/>
</dbReference>
<keyword evidence="4" id="KW-0408">Iron</keyword>
<evidence type="ECO:0000313" key="7">
    <source>
        <dbReference type="EMBL" id="VAW34302.1"/>
    </source>
</evidence>
<dbReference type="SFLD" id="SFLDS00029">
    <property type="entry name" value="Radical_SAM"/>
    <property type="match status" value="1"/>
</dbReference>
<dbReference type="PANTHER" id="PTHR43409:SF7">
    <property type="entry name" value="BLL1977 PROTEIN"/>
    <property type="match status" value="1"/>
</dbReference>
<comment type="cofactor">
    <cofactor evidence="1">
        <name>[4Fe-4S] cluster</name>
        <dbReference type="ChEBI" id="CHEBI:49883"/>
    </cofactor>
</comment>
<evidence type="ECO:0000256" key="5">
    <source>
        <dbReference type="ARBA" id="ARBA00023014"/>
    </source>
</evidence>
<keyword evidence="2" id="KW-0949">S-adenosyl-L-methionine</keyword>
<dbReference type="InterPro" id="IPR007197">
    <property type="entry name" value="rSAM"/>
</dbReference>
<dbReference type="SFLD" id="SFLDG01082">
    <property type="entry name" value="B12-binding_domain_containing"/>
    <property type="match status" value="1"/>
</dbReference>
<keyword evidence="3" id="KW-0479">Metal-binding</keyword>
<evidence type="ECO:0000259" key="6">
    <source>
        <dbReference type="PROSITE" id="PS51332"/>
    </source>
</evidence>
<feature type="domain" description="B12-binding" evidence="6">
    <location>
        <begin position="8"/>
        <end position="142"/>
    </location>
</feature>
<dbReference type="Gene3D" id="3.80.30.20">
    <property type="entry name" value="tm_1862 like domain"/>
    <property type="match status" value="1"/>
</dbReference>
<dbReference type="SUPFAM" id="SSF102114">
    <property type="entry name" value="Radical SAM enzymes"/>
    <property type="match status" value="1"/>
</dbReference>
<organism evidence="7">
    <name type="scientific">hydrothermal vent metagenome</name>
    <dbReference type="NCBI Taxonomy" id="652676"/>
    <lineage>
        <taxon>unclassified sequences</taxon>
        <taxon>metagenomes</taxon>
        <taxon>ecological metagenomes</taxon>
    </lineage>
</organism>
<dbReference type="GO" id="GO:0003824">
    <property type="term" value="F:catalytic activity"/>
    <property type="evidence" value="ECO:0007669"/>
    <property type="project" value="InterPro"/>
</dbReference>
<evidence type="ECO:0000256" key="3">
    <source>
        <dbReference type="ARBA" id="ARBA00022723"/>
    </source>
</evidence>
<dbReference type="GO" id="GO:0046872">
    <property type="term" value="F:metal ion binding"/>
    <property type="evidence" value="ECO:0007669"/>
    <property type="project" value="UniProtKB-KW"/>
</dbReference>
<accession>A0A3B0V698</accession>
<dbReference type="Gene3D" id="3.40.50.280">
    <property type="entry name" value="Cobalamin-binding domain"/>
    <property type="match status" value="1"/>
</dbReference>
<dbReference type="SUPFAM" id="SSF52242">
    <property type="entry name" value="Cobalamin (vitamin B12)-binding domain"/>
    <property type="match status" value="1"/>
</dbReference>
<sequence length="306" mass="34037">MAKILFCHPMFLSKSPKEEAAGSPYFPLGLLYLAGYVRQQGHEVAMFDATFAKDESAFAAALQQERPDLVGISALLPTREMALILAQMAQEAGAVVVMGGPDPTKKPAFYAEQPQVDVVVHHEGEQTITALLDLFDAGRLTAPTFSRGQAVSLQKELGIAFKHNGQLIINHPRPPIDNIDTLPLPARDLIDMDRYLNVWQEMNGYTSMTISTTRGCPYGCEWCQDAVHGAQFRQRSPESVAAEVKMLKETYQFDRLRVIDDVDGIEREWFEAWAEVAEAEDAVVPFEALNKLERTDLPQLEALDSL</sequence>
<dbReference type="InterPro" id="IPR023404">
    <property type="entry name" value="rSAM_horseshoe"/>
</dbReference>
<name>A0A3B0V698_9ZZZZ</name>
<dbReference type="GO" id="GO:0051536">
    <property type="term" value="F:iron-sulfur cluster binding"/>
    <property type="evidence" value="ECO:0007669"/>
    <property type="project" value="UniProtKB-KW"/>
</dbReference>
<dbReference type="AlphaFoldDB" id="A0A3B0V698"/>
<gene>
    <name evidence="7" type="ORF">MNBD_CHLOROFLEXI01-408</name>
</gene>
<keyword evidence="5" id="KW-0411">Iron-sulfur</keyword>
<evidence type="ECO:0000256" key="1">
    <source>
        <dbReference type="ARBA" id="ARBA00001966"/>
    </source>
</evidence>